<evidence type="ECO:0000256" key="7">
    <source>
        <dbReference type="ARBA" id="ARBA00079299"/>
    </source>
</evidence>
<evidence type="ECO:0000259" key="9">
    <source>
        <dbReference type="SMART" id="SM00893"/>
    </source>
</evidence>
<dbReference type="GO" id="GO:0050660">
    <property type="term" value="F:flavin adenine dinucleotide binding"/>
    <property type="evidence" value="ECO:0007669"/>
    <property type="project" value="InterPro"/>
</dbReference>
<dbReference type="Gene3D" id="3.40.50.1220">
    <property type="entry name" value="TPP-binding domain"/>
    <property type="match status" value="1"/>
</dbReference>
<evidence type="ECO:0000256" key="8">
    <source>
        <dbReference type="PIRSR" id="PIRSR000089-1"/>
    </source>
</evidence>
<dbReference type="Proteomes" id="UP000317909">
    <property type="component" value="Chromosome"/>
</dbReference>
<evidence type="ECO:0000256" key="5">
    <source>
        <dbReference type="ARBA" id="ARBA00025649"/>
    </source>
</evidence>
<evidence type="ECO:0000313" key="11">
    <source>
        <dbReference type="Proteomes" id="UP000317909"/>
    </source>
</evidence>
<proteinExistence type="inferred from homology"/>
<comment type="similarity">
    <text evidence="1">Belongs to the ETF alpha-subunit/FixB family.</text>
</comment>
<gene>
    <name evidence="10" type="primary">etfA</name>
    <name evidence="10" type="ORF">I41_33560</name>
</gene>
<sequence length="327" mass="33765">MRIVVVAEHDGTAVRGASLSALAFAQSVAAATGGDVSWLVLGHKVDVVAQDAALLAPVIVVDSPALENPIAEPFARVISTVVKERGFELVAAASSTFAKDIVPRAAAQLGGAMASDVVRHELADGRLQLDTPRYAGAVTATVVLQGLPQIVTVRGSAYAAAQPTGENHGIERLELNPAVFDCRGSYEGLKSKQNARPDVTEARVVVSGGRAFKNAEDFEQHVGGLADALGGAAGSSRALVDAGIAPNELQVGQTGKIIAPEVYIALGISGAVQHLAGMKNSRTIVAVNSDPEAPIFDVADYGLVGDVYKITPELIEKLESHAVGLSR</sequence>
<dbReference type="EMBL" id="CP036339">
    <property type="protein sequence ID" value="QDT74161.1"/>
    <property type="molecule type" value="Genomic_DNA"/>
</dbReference>
<dbReference type="Pfam" id="PF00766">
    <property type="entry name" value="ETF_alpha"/>
    <property type="match status" value="1"/>
</dbReference>
<evidence type="ECO:0000256" key="2">
    <source>
        <dbReference type="ARBA" id="ARBA00022630"/>
    </source>
</evidence>
<dbReference type="PIRSF" id="PIRSF000089">
    <property type="entry name" value="Electra_flavoP_a"/>
    <property type="match status" value="1"/>
</dbReference>
<dbReference type="RefSeq" id="WP_168206946.1">
    <property type="nucleotide sequence ID" value="NZ_CP036339.1"/>
</dbReference>
<keyword evidence="4" id="KW-0813">Transport</keyword>
<dbReference type="InterPro" id="IPR014729">
    <property type="entry name" value="Rossmann-like_a/b/a_fold"/>
</dbReference>
<dbReference type="AlphaFoldDB" id="A0A517U0M3"/>
<dbReference type="SUPFAM" id="SSF52467">
    <property type="entry name" value="DHS-like NAD/FAD-binding domain"/>
    <property type="match status" value="1"/>
</dbReference>
<evidence type="ECO:0000313" key="10">
    <source>
        <dbReference type="EMBL" id="QDT74161.1"/>
    </source>
</evidence>
<accession>A0A517U0M3</accession>
<dbReference type="PANTHER" id="PTHR43153">
    <property type="entry name" value="ELECTRON TRANSFER FLAVOPROTEIN ALPHA"/>
    <property type="match status" value="1"/>
</dbReference>
<dbReference type="KEGG" id="llh:I41_33560"/>
<evidence type="ECO:0000256" key="3">
    <source>
        <dbReference type="ARBA" id="ARBA00022827"/>
    </source>
</evidence>
<protein>
    <recommendedName>
        <fullName evidence="6">Electron transfer flavoprotein subunit alpha</fullName>
    </recommendedName>
    <alternativeName>
        <fullName evidence="7">Electron transfer flavoprotein large subunit</fullName>
    </alternativeName>
</protein>
<dbReference type="InterPro" id="IPR014731">
    <property type="entry name" value="ETF_asu_C"/>
</dbReference>
<evidence type="ECO:0000256" key="4">
    <source>
        <dbReference type="ARBA" id="ARBA00022982"/>
    </source>
</evidence>
<evidence type="ECO:0000256" key="6">
    <source>
        <dbReference type="ARBA" id="ARBA00068674"/>
    </source>
</evidence>
<feature type="domain" description="Electron transfer flavoprotein alpha/beta-subunit N-terminal" evidence="9">
    <location>
        <begin position="3"/>
        <end position="186"/>
    </location>
</feature>
<feature type="binding site" evidence="8">
    <location>
        <begin position="267"/>
        <end position="274"/>
    </location>
    <ligand>
        <name>FAD</name>
        <dbReference type="ChEBI" id="CHEBI:57692"/>
    </ligand>
</feature>
<feature type="binding site" evidence="8">
    <location>
        <position position="210"/>
    </location>
    <ligand>
        <name>FAD</name>
        <dbReference type="ChEBI" id="CHEBI:57692"/>
    </ligand>
</feature>
<dbReference type="InterPro" id="IPR029035">
    <property type="entry name" value="DHS-like_NAD/FAD-binding_dom"/>
</dbReference>
<dbReference type="Gene3D" id="3.40.50.620">
    <property type="entry name" value="HUPs"/>
    <property type="match status" value="1"/>
</dbReference>
<feature type="binding site" evidence="8">
    <location>
        <begin position="250"/>
        <end position="254"/>
    </location>
    <ligand>
        <name>FAD</name>
        <dbReference type="ChEBI" id="CHEBI:57692"/>
    </ligand>
</feature>
<keyword evidence="4" id="KW-0249">Electron transport</keyword>
<dbReference type="InterPro" id="IPR014730">
    <property type="entry name" value="ETF_a/b_N"/>
</dbReference>
<keyword evidence="2" id="KW-0285">Flavoprotein</keyword>
<evidence type="ECO:0000256" key="1">
    <source>
        <dbReference type="ARBA" id="ARBA00005817"/>
    </source>
</evidence>
<dbReference type="InterPro" id="IPR001308">
    <property type="entry name" value="ETF_a/FixB"/>
</dbReference>
<dbReference type="SMART" id="SM00893">
    <property type="entry name" value="ETF"/>
    <property type="match status" value="1"/>
</dbReference>
<dbReference type="Pfam" id="PF01012">
    <property type="entry name" value="ETF"/>
    <property type="match status" value="1"/>
</dbReference>
<dbReference type="SUPFAM" id="SSF52402">
    <property type="entry name" value="Adenine nucleotide alpha hydrolases-like"/>
    <property type="match status" value="1"/>
</dbReference>
<reference evidence="10 11" key="1">
    <citation type="submission" date="2019-02" db="EMBL/GenBank/DDBJ databases">
        <title>Deep-cultivation of Planctomycetes and their phenomic and genomic characterization uncovers novel biology.</title>
        <authorList>
            <person name="Wiegand S."/>
            <person name="Jogler M."/>
            <person name="Boedeker C."/>
            <person name="Pinto D."/>
            <person name="Vollmers J."/>
            <person name="Rivas-Marin E."/>
            <person name="Kohn T."/>
            <person name="Peeters S.H."/>
            <person name="Heuer A."/>
            <person name="Rast P."/>
            <person name="Oberbeckmann S."/>
            <person name="Bunk B."/>
            <person name="Jeske O."/>
            <person name="Meyerdierks A."/>
            <person name="Storesund J.E."/>
            <person name="Kallscheuer N."/>
            <person name="Luecker S."/>
            <person name="Lage O.M."/>
            <person name="Pohl T."/>
            <person name="Merkel B.J."/>
            <person name="Hornburger P."/>
            <person name="Mueller R.-W."/>
            <person name="Bruemmer F."/>
            <person name="Labrenz M."/>
            <person name="Spormann A.M."/>
            <person name="Op den Camp H."/>
            <person name="Overmann J."/>
            <person name="Amann R."/>
            <person name="Jetten M.S.M."/>
            <person name="Mascher T."/>
            <person name="Medema M.H."/>
            <person name="Devos D.P."/>
            <person name="Kaster A.-K."/>
            <person name="Ovreas L."/>
            <person name="Rohde M."/>
            <person name="Galperin M.Y."/>
            <person name="Jogler C."/>
        </authorList>
    </citation>
    <scope>NUCLEOTIDE SEQUENCE [LARGE SCALE GENOMIC DNA]</scope>
    <source>
        <strain evidence="10 11">I41</strain>
    </source>
</reference>
<organism evidence="10 11">
    <name type="scientific">Lacipirellula limnantheis</name>
    <dbReference type="NCBI Taxonomy" id="2528024"/>
    <lineage>
        <taxon>Bacteria</taxon>
        <taxon>Pseudomonadati</taxon>
        <taxon>Planctomycetota</taxon>
        <taxon>Planctomycetia</taxon>
        <taxon>Pirellulales</taxon>
        <taxon>Lacipirellulaceae</taxon>
        <taxon>Lacipirellula</taxon>
    </lineage>
</organism>
<dbReference type="InterPro" id="IPR033947">
    <property type="entry name" value="ETF_alpha_N"/>
</dbReference>
<feature type="binding site" evidence="8">
    <location>
        <position position="288"/>
    </location>
    <ligand>
        <name>FAD</name>
        <dbReference type="ChEBI" id="CHEBI:57692"/>
    </ligand>
</feature>
<feature type="binding site" evidence="8">
    <location>
        <begin position="236"/>
        <end position="237"/>
    </location>
    <ligand>
        <name>FAD</name>
        <dbReference type="ChEBI" id="CHEBI:57692"/>
    </ligand>
</feature>
<name>A0A517U0M3_9BACT</name>
<comment type="cofactor">
    <cofactor evidence="8">
        <name>FAD</name>
        <dbReference type="ChEBI" id="CHEBI:57692"/>
    </cofactor>
    <text evidence="8">Binds 1 FAD per dimer.</text>
</comment>
<dbReference type="GO" id="GO:0009055">
    <property type="term" value="F:electron transfer activity"/>
    <property type="evidence" value="ECO:0007669"/>
    <property type="project" value="InterPro"/>
</dbReference>
<dbReference type="CDD" id="cd01715">
    <property type="entry name" value="ETF_alpha"/>
    <property type="match status" value="1"/>
</dbReference>
<dbReference type="FunFam" id="3.40.50.1220:FF:000001">
    <property type="entry name" value="Electron transfer flavoprotein, alpha subunit"/>
    <property type="match status" value="1"/>
</dbReference>
<keyword evidence="3 8" id="KW-0274">FAD</keyword>
<keyword evidence="11" id="KW-1185">Reference proteome</keyword>
<dbReference type="PANTHER" id="PTHR43153:SF1">
    <property type="entry name" value="ELECTRON TRANSFER FLAVOPROTEIN SUBUNIT ALPHA, MITOCHONDRIAL"/>
    <property type="match status" value="1"/>
</dbReference>
<dbReference type="GO" id="GO:0033539">
    <property type="term" value="P:fatty acid beta-oxidation using acyl-CoA dehydrogenase"/>
    <property type="evidence" value="ECO:0007669"/>
    <property type="project" value="TreeGrafter"/>
</dbReference>
<comment type="function">
    <text evidence="5">The electron transfer flavoprotein serves as a specific electron acceptor for other dehydrogenases. It transfers the electrons to the main respiratory chain via ETF-ubiquinone oxidoreductase (ETF dehydrogenase).</text>
</comment>